<evidence type="ECO:0000313" key="3">
    <source>
        <dbReference type="RefSeq" id="XP_033581483.1"/>
    </source>
</evidence>
<name>A0A6A6Z1B9_9PEZI</name>
<proteinExistence type="predicted"/>
<dbReference type="AlphaFoldDB" id="A0A6A6Z1B9"/>
<reference evidence="1 3" key="1">
    <citation type="journal article" date="2020" name="Stud. Mycol.">
        <title>101 Dothideomycetes genomes: a test case for predicting lifestyles and emergence of pathogens.</title>
        <authorList>
            <person name="Haridas S."/>
            <person name="Albert R."/>
            <person name="Binder M."/>
            <person name="Bloem J."/>
            <person name="Labutti K."/>
            <person name="Salamov A."/>
            <person name="Andreopoulos B."/>
            <person name="Baker S."/>
            <person name="Barry K."/>
            <person name="Bills G."/>
            <person name="Bluhm B."/>
            <person name="Cannon C."/>
            <person name="Castanera R."/>
            <person name="Culley D."/>
            <person name="Daum C."/>
            <person name="Ezra D."/>
            <person name="Gonzalez J."/>
            <person name="Henrissat B."/>
            <person name="Kuo A."/>
            <person name="Liang C."/>
            <person name="Lipzen A."/>
            <person name="Lutzoni F."/>
            <person name="Magnuson J."/>
            <person name="Mondo S."/>
            <person name="Nolan M."/>
            <person name="Ohm R."/>
            <person name="Pangilinan J."/>
            <person name="Park H.-J."/>
            <person name="Ramirez L."/>
            <person name="Alfaro M."/>
            <person name="Sun H."/>
            <person name="Tritt A."/>
            <person name="Yoshinaga Y."/>
            <person name="Zwiers L.-H."/>
            <person name="Turgeon B."/>
            <person name="Goodwin S."/>
            <person name="Spatafora J."/>
            <person name="Crous P."/>
            <person name="Grigoriev I."/>
        </authorList>
    </citation>
    <scope>NUCLEOTIDE SEQUENCE</scope>
    <source>
        <strain evidence="1 3">CBS 304.34</strain>
    </source>
</reference>
<dbReference type="GeneID" id="54464206"/>
<protein>
    <submittedName>
        <fullName evidence="1 3">Uncharacterized protein</fullName>
    </submittedName>
</protein>
<evidence type="ECO:0000313" key="2">
    <source>
        <dbReference type="Proteomes" id="UP000504636"/>
    </source>
</evidence>
<sequence length="207" mass="23606">MSYVGFLKTLINPDVKGIPFTEFVEILQSLISSSFATATEARDRLWENENVVWSVLADILRKAPDHFKQSFKQACPTSSRILSFIMEHQAEAAYTAAGALAITAVGYLVAWGMSRYVECAIKEEPQMDALEDDDKTEDRIDGEWNLDKFFWLLRTNLILDPFQFPLQLFASITTLKRPTRMVFRNGRSSMERMEMNCSVGSSRTKLL</sequence>
<dbReference type="EMBL" id="MU003694">
    <property type="protein sequence ID" value="KAF2814519.1"/>
    <property type="molecule type" value="Genomic_DNA"/>
</dbReference>
<evidence type="ECO:0000313" key="1">
    <source>
        <dbReference type="EMBL" id="KAF2814519.1"/>
    </source>
</evidence>
<accession>A0A6A6Z1B9</accession>
<dbReference type="RefSeq" id="XP_033581483.1">
    <property type="nucleotide sequence ID" value="XM_033723313.1"/>
</dbReference>
<keyword evidence="2" id="KW-1185">Reference proteome</keyword>
<reference evidence="3" key="2">
    <citation type="submission" date="2020-04" db="EMBL/GenBank/DDBJ databases">
        <authorList>
            <consortium name="NCBI Genome Project"/>
        </authorList>
    </citation>
    <scope>NUCLEOTIDE SEQUENCE</scope>
    <source>
        <strain evidence="3">CBS 304.34</strain>
    </source>
</reference>
<organism evidence="1">
    <name type="scientific">Mytilinidion resinicola</name>
    <dbReference type="NCBI Taxonomy" id="574789"/>
    <lineage>
        <taxon>Eukaryota</taxon>
        <taxon>Fungi</taxon>
        <taxon>Dikarya</taxon>
        <taxon>Ascomycota</taxon>
        <taxon>Pezizomycotina</taxon>
        <taxon>Dothideomycetes</taxon>
        <taxon>Pleosporomycetidae</taxon>
        <taxon>Mytilinidiales</taxon>
        <taxon>Mytilinidiaceae</taxon>
        <taxon>Mytilinidion</taxon>
    </lineage>
</organism>
<reference evidence="3" key="3">
    <citation type="submission" date="2025-04" db="UniProtKB">
        <authorList>
            <consortium name="RefSeq"/>
        </authorList>
    </citation>
    <scope>IDENTIFICATION</scope>
    <source>
        <strain evidence="3">CBS 304.34</strain>
    </source>
</reference>
<gene>
    <name evidence="1 3" type="ORF">BDZ99DRAFT_494497</name>
</gene>
<dbReference type="Proteomes" id="UP000504636">
    <property type="component" value="Unplaced"/>
</dbReference>